<dbReference type="Proteomes" id="UP000049855">
    <property type="component" value="Unassembled WGS sequence"/>
</dbReference>
<sequence length="215" mass="23284">METDTIIPQRLQNGYKLAYEKACAELAARNPAEMAANSGAVFDETKGLFTLNYINDGYTISYPAGEVKFADRQEEVPLPAKIVLLHYLLTAKGQPLAGQWISFKEIPGGMIYLQPFNGRVLGGFKAFFGKNASLLIRAGEKIGGHTVTFGDAAITLDILPRVPVTYVIWEGDEEFPANATALFDATAQYYLPTEDLVVAAAAGASLLNKTSRTLS</sequence>
<evidence type="ECO:0000313" key="3">
    <source>
        <dbReference type="Proteomes" id="UP000049855"/>
    </source>
</evidence>
<feature type="domain" description="DUF3786" evidence="1">
    <location>
        <begin position="31"/>
        <end position="200"/>
    </location>
</feature>
<dbReference type="InterPro" id="IPR024264">
    <property type="entry name" value="DUF3786"/>
</dbReference>
<dbReference type="Pfam" id="PF12654">
    <property type="entry name" value="DUF3786"/>
    <property type="match status" value="1"/>
</dbReference>
<gene>
    <name evidence="2" type="ORF">SpAn4DRAFT_2919</name>
</gene>
<organism evidence="2 3">
    <name type="scientific">Sporomusa ovata</name>
    <dbReference type="NCBI Taxonomy" id="2378"/>
    <lineage>
        <taxon>Bacteria</taxon>
        <taxon>Bacillati</taxon>
        <taxon>Bacillota</taxon>
        <taxon>Negativicutes</taxon>
        <taxon>Selenomonadales</taxon>
        <taxon>Sporomusaceae</taxon>
        <taxon>Sporomusa</taxon>
    </lineage>
</organism>
<accession>A0A0U1KZ98</accession>
<reference evidence="3" key="1">
    <citation type="submission" date="2015-03" db="EMBL/GenBank/DDBJ databases">
        <authorList>
            <person name="Nijsse Bart"/>
        </authorList>
    </citation>
    <scope>NUCLEOTIDE SEQUENCE [LARGE SCALE GENOMIC DNA]</scope>
</reference>
<protein>
    <recommendedName>
        <fullName evidence="1">DUF3786 domain-containing protein</fullName>
    </recommendedName>
</protein>
<proteinExistence type="predicted"/>
<evidence type="ECO:0000259" key="1">
    <source>
        <dbReference type="Pfam" id="PF12654"/>
    </source>
</evidence>
<name>A0A0U1KZ98_9FIRM</name>
<keyword evidence="3" id="KW-1185">Reference proteome</keyword>
<dbReference type="EMBL" id="CTRP01000010">
    <property type="protein sequence ID" value="CQR72459.1"/>
    <property type="molecule type" value="Genomic_DNA"/>
</dbReference>
<dbReference type="AlphaFoldDB" id="A0A0U1KZ98"/>
<evidence type="ECO:0000313" key="2">
    <source>
        <dbReference type="EMBL" id="CQR72459.1"/>
    </source>
</evidence>
<dbReference type="RefSeq" id="WP_021167173.1">
    <property type="nucleotide sequence ID" value="NZ_CTRP01000010.1"/>
</dbReference>